<evidence type="ECO:0000313" key="1">
    <source>
        <dbReference type="EMBL" id="KAG4304645.1"/>
    </source>
</evidence>
<evidence type="ECO:0000313" key="2">
    <source>
        <dbReference type="Proteomes" id="UP000768646"/>
    </source>
</evidence>
<proteinExistence type="predicted"/>
<gene>
    <name evidence="1" type="ORF">PORY_002038</name>
</gene>
<name>A0ACB7CC83_9ASCO</name>
<keyword evidence="2" id="KW-1185">Reference proteome</keyword>
<comment type="caution">
    <text evidence="1">The sequence shown here is derived from an EMBL/GenBank/DDBJ whole genome shotgun (WGS) entry which is preliminary data.</text>
</comment>
<accession>A0ACB7CC83</accession>
<organism evidence="1 2">
    <name type="scientific">Pneumocystis oryctolagi</name>
    <dbReference type="NCBI Taxonomy" id="42067"/>
    <lineage>
        <taxon>Eukaryota</taxon>
        <taxon>Fungi</taxon>
        <taxon>Dikarya</taxon>
        <taxon>Ascomycota</taxon>
        <taxon>Taphrinomycotina</taxon>
        <taxon>Pneumocystomycetes</taxon>
        <taxon>Pneumocystaceae</taxon>
        <taxon>Pneumocystis</taxon>
    </lineage>
</organism>
<reference evidence="1 2" key="1">
    <citation type="journal article" date="2021" name="Commun. Biol.">
        <title>Genomic insights into the host specific adaptation of the Pneumocystis genus.</title>
        <authorList>
            <person name="Cisse O.H."/>
            <person name="Ma L."/>
            <person name="Dekker J.P."/>
            <person name="Khil P.P."/>
            <person name="Youn J.-H."/>
            <person name="Brenchley J.M."/>
            <person name="Blair R."/>
            <person name="Pahar B."/>
            <person name="Chabe M."/>
            <person name="Van Rompay K.K.A."/>
            <person name="Keesler R."/>
            <person name="Sukura A."/>
            <person name="Hirsch V."/>
            <person name="Kutty G."/>
            <person name="Liu Y."/>
            <person name="Peng L."/>
            <person name="Chen J."/>
            <person name="Song J."/>
            <person name="Weissenbacher-Lang C."/>
            <person name="Xu J."/>
            <person name="Upham N.S."/>
            <person name="Stajich J.E."/>
            <person name="Cuomo C.A."/>
            <person name="Cushion M.T."/>
            <person name="Kovacs J.A."/>
        </authorList>
    </citation>
    <scope>NUCLEOTIDE SEQUENCE [LARGE SCALE GENOMIC DNA]</scope>
    <source>
        <strain evidence="1 2">RABM</strain>
    </source>
</reference>
<protein>
    <submittedName>
        <fullName evidence="1">Uncharacterized protein</fullName>
    </submittedName>
</protein>
<dbReference type="EMBL" id="JABTEG010000007">
    <property type="protein sequence ID" value="KAG4304645.1"/>
    <property type="molecule type" value="Genomic_DNA"/>
</dbReference>
<sequence>MEKEKYTEKEKKERIQKEKILNEIAVIAGAINRHKHKREVKNAENLSTKSYHYPRNPKHRSRHMSLIVNTGDTNANINNSSQPIPSGWIQRKDRHIQLINASIYDSTAKKRVKEIEETRLQKKLKQELLKEEKSENLEKNDKKELIINGVKFYMKKNKNKLIRAKDNDPSVKTLKKAFVSGSVFWRSRNGNLWRASLIKSKIKKNKFPVKKIEKNCQYYTRLGKCLQGKSCPYKHNPNHVAICPLFMKGKCPNENSCDLSHEPTPHRVSACLHFLRGQCSNTNCLYAHIRVNPSAPICREFAIDGYCEKGVECREKHLRECPDFSEKGSCSIKNCRLPHIERAARKRKENFLVTSDDESSVHLESHNLTSNTNIQSTEESRNEDPSFDEFDSDSFSSLDSSTIDANQDFIRL</sequence>
<dbReference type="Proteomes" id="UP000768646">
    <property type="component" value="Unassembled WGS sequence"/>
</dbReference>